<sequence length="162" mass="18933">MAAWTQEEWEMMTEDERNEPVPMFRVRQNMIGPVYRGQWLYPSTIARLEIDPKDSEKARRQLENNQFIANVHLLTVPDEIDVTDIFLAGEKTALPTLGQHRIPLDGGQPALYFDFEFTHLMVNRTGTFKLRINLFRASSNHQSEKFIAWADGRTFTCWPFVE</sequence>
<organism evidence="1 2">
    <name type="scientific">Thermothielavioides terrestris</name>
    <dbReference type="NCBI Taxonomy" id="2587410"/>
    <lineage>
        <taxon>Eukaryota</taxon>
        <taxon>Fungi</taxon>
        <taxon>Dikarya</taxon>
        <taxon>Ascomycota</taxon>
        <taxon>Pezizomycotina</taxon>
        <taxon>Sordariomycetes</taxon>
        <taxon>Sordariomycetidae</taxon>
        <taxon>Sordariales</taxon>
        <taxon>Chaetomiaceae</taxon>
        <taxon>Thermothielavioides</taxon>
    </lineage>
</organism>
<dbReference type="InterPro" id="IPR038491">
    <property type="entry name" value="Velvet_dom_sf"/>
</dbReference>
<gene>
    <name evidence="1" type="ORF">TT172_LOCUS104</name>
</gene>
<dbReference type="Gene3D" id="2.60.40.3960">
    <property type="entry name" value="Velvet domain"/>
    <property type="match status" value="1"/>
</dbReference>
<evidence type="ECO:0000313" key="2">
    <source>
        <dbReference type="Proteomes" id="UP000289323"/>
    </source>
</evidence>
<accession>A0A446B5A5</accession>
<dbReference type="AlphaFoldDB" id="A0A446B5A5"/>
<evidence type="ECO:0000313" key="1">
    <source>
        <dbReference type="EMBL" id="SPQ17685.1"/>
    </source>
</evidence>
<proteinExistence type="predicted"/>
<name>A0A446B5A5_9PEZI</name>
<dbReference type="EMBL" id="OUUZ01000001">
    <property type="protein sequence ID" value="SPQ17685.1"/>
    <property type="molecule type" value="Genomic_DNA"/>
</dbReference>
<reference evidence="1 2" key="1">
    <citation type="submission" date="2018-04" db="EMBL/GenBank/DDBJ databases">
        <authorList>
            <person name="Huttner S."/>
            <person name="Dainat J."/>
        </authorList>
    </citation>
    <scope>NUCLEOTIDE SEQUENCE [LARGE SCALE GENOMIC DNA]</scope>
</reference>
<protein>
    <submittedName>
        <fullName evidence="1">2cb0e505-f44a-4cde-936e-d836b4b136cd</fullName>
    </submittedName>
</protein>
<dbReference type="Proteomes" id="UP000289323">
    <property type="component" value="Unassembled WGS sequence"/>
</dbReference>